<reference evidence="1 2" key="2">
    <citation type="submission" date="2018-11" db="EMBL/GenBank/DDBJ databases">
        <authorList>
            <consortium name="Pathogen Informatics"/>
        </authorList>
    </citation>
    <scope>NUCLEOTIDE SEQUENCE [LARGE SCALE GENOMIC DNA]</scope>
</reference>
<evidence type="ECO:0000313" key="3">
    <source>
        <dbReference type="WBParaSite" id="OFLC_0000389901-mRNA-1"/>
    </source>
</evidence>
<accession>A0A183H8T8</accession>
<organism evidence="3">
    <name type="scientific">Onchocerca flexuosa</name>
    <dbReference type="NCBI Taxonomy" id="387005"/>
    <lineage>
        <taxon>Eukaryota</taxon>
        <taxon>Metazoa</taxon>
        <taxon>Ecdysozoa</taxon>
        <taxon>Nematoda</taxon>
        <taxon>Chromadorea</taxon>
        <taxon>Rhabditida</taxon>
        <taxon>Spirurina</taxon>
        <taxon>Spiruromorpha</taxon>
        <taxon>Filarioidea</taxon>
        <taxon>Onchocercidae</taxon>
        <taxon>Onchocerca</taxon>
    </lineage>
</organism>
<dbReference type="WBParaSite" id="OFLC_0000389901-mRNA-1">
    <property type="protein sequence ID" value="OFLC_0000389901-mRNA-1"/>
    <property type="gene ID" value="OFLC_0000389901"/>
</dbReference>
<evidence type="ECO:0000313" key="2">
    <source>
        <dbReference type="Proteomes" id="UP000267606"/>
    </source>
</evidence>
<sequence>MFKRRGRTGKTRGLLIVPTTPAADFFNSSAAAYLHRLVPVEKSVEKC</sequence>
<proteinExistence type="predicted"/>
<gene>
    <name evidence="1" type="ORF">OFLC_LOCUS3899</name>
</gene>
<protein>
    <submittedName>
        <fullName evidence="1 3">Uncharacterized protein</fullName>
    </submittedName>
</protein>
<evidence type="ECO:0000313" key="1">
    <source>
        <dbReference type="EMBL" id="VDO38138.1"/>
    </source>
</evidence>
<dbReference type="EMBL" id="UZAJ01002767">
    <property type="protein sequence ID" value="VDO38138.1"/>
    <property type="molecule type" value="Genomic_DNA"/>
</dbReference>
<reference evidence="3" key="1">
    <citation type="submission" date="2016-06" db="UniProtKB">
        <authorList>
            <consortium name="WormBaseParasite"/>
        </authorList>
    </citation>
    <scope>IDENTIFICATION</scope>
</reference>
<dbReference type="AlphaFoldDB" id="A0A183H8T8"/>
<keyword evidence="2" id="KW-1185">Reference proteome</keyword>
<dbReference type="Proteomes" id="UP000267606">
    <property type="component" value="Unassembled WGS sequence"/>
</dbReference>
<name>A0A183H8T8_9BILA</name>